<dbReference type="InterPro" id="IPR011006">
    <property type="entry name" value="CheY-like_superfamily"/>
</dbReference>
<evidence type="ECO:0000313" key="4">
    <source>
        <dbReference type="EMBL" id="GLS71317.1"/>
    </source>
</evidence>
<feature type="domain" description="Response regulatory" evidence="3">
    <location>
        <begin position="1"/>
        <end position="87"/>
    </location>
</feature>
<proteinExistence type="predicted"/>
<keyword evidence="1" id="KW-0597">Phosphoprotein</keyword>
<dbReference type="AlphaFoldDB" id="A0AA37TG52"/>
<feature type="region of interest" description="Disordered" evidence="2">
    <location>
        <begin position="65"/>
        <end position="87"/>
    </location>
</feature>
<organism evidence="4 5">
    <name type="scientific">Methylobacterium tardum</name>
    <dbReference type="NCBI Taxonomy" id="374432"/>
    <lineage>
        <taxon>Bacteria</taxon>
        <taxon>Pseudomonadati</taxon>
        <taxon>Pseudomonadota</taxon>
        <taxon>Alphaproteobacteria</taxon>
        <taxon>Hyphomicrobiales</taxon>
        <taxon>Methylobacteriaceae</taxon>
        <taxon>Methylobacterium</taxon>
    </lineage>
</organism>
<protein>
    <recommendedName>
        <fullName evidence="3">Response regulatory domain-containing protein</fullName>
    </recommendedName>
</protein>
<feature type="modified residue" description="4-aspartylphosphate" evidence="1">
    <location>
        <position position="35"/>
    </location>
</feature>
<reference evidence="5" key="1">
    <citation type="journal article" date="2019" name="Int. J. Syst. Evol. Microbiol.">
        <title>The Global Catalogue of Microorganisms (GCM) 10K type strain sequencing project: providing services to taxonomists for standard genome sequencing and annotation.</title>
        <authorList>
            <consortium name="The Broad Institute Genomics Platform"/>
            <consortium name="The Broad Institute Genome Sequencing Center for Infectious Disease"/>
            <person name="Wu L."/>
            <person name="Ma J."/>
        </authorList>
    </citation>
    <scope>NUCLEOTIDE SEQUENCE [LARGE SCALE GENOMIC DNA]</scope>
    <source>
        <strain evidence="5">NBRC 103632</strain>
    </source>
</reference>
<gene>
    <name evidence="4" type="ORF">GCM10007890_33300</name>
</gene>
<dbReference type="SUPFAM" id="SSF52172">
    <property type="entry name" value="CheY-like"/>
    <property type="match status" value="1"/>
</dbReference>
<dbReference type="EMBL" id="BSPL01000017">
    <property type="protein sequence ID" value="GLS71317.1"/>
    <property type="molecule type" value="Genomic_DNA"/>
</dbReference>
<evidence type="ECO:0000313" key="5">
    <source>
        <dbReference type="Proteomes" id="UP001157440"/>
    </source>
</evidence>
<accession>A0AA37TG52</accession>
<sequence>MMEETGFGTFEASDGDKAMTLLARENALIVLLSTDVQMPGSRNGFAVARDTSSPWPHSAIEIVSGHARPEPDDGAALPVLNHAHRPS</sequence>
<dbReference type="Gene3D" id="3.40.50.2300">
    <property type="match status" value="1"/>
</dbReference>
<name>A0AA37TG52_9HYPH</name>
<dbReference type="InterPro" id="IPR001789">
    <property type="entry name" value="Sig_transdc_resp-reg_receiver"/>
</dbReference>
<dbReference type="RefSeq" id="WP_238194273.1">
    <property type="nucleotide sequence ID" value="NZ_BPQZ01000001.1"/>
</dbReference>
<comment type="caution">
    <text evidence="4">The sequence shown here is derived from an EMBL/GenBank/DDBJ whole genome shotgun (WGS) entry which is preliminary data.</text>
</comment>
<dbReference type="Proteomes" id="UP001157440">
    <property type="component" value="Unassembled WGS sequence"/>
</dbReference>
<evidence type="ECO:0000256" key="2">
    <source>
        <dbReference type="SAM" id="MobiDB-lite"/>
    </source>
</evidence>
<evidence type="ECO:0000259" key="3">
    <source>
        <dbReference type="PROSITE" id="PS50110"/>
    </source>
</evidence>
<dbReference type="GO" id="GO:0000160">
    <property type="term" value="P:phosphorelay signal transduction system"/>
    <property type="evidence" value="ECO:0007669"/>
    <property type="project" value="InterPro"/>
</dbReference>
<keyword evidence="5" id="KW-1185">Reference proteome</keyword>
<evidence type="ECO:0000256" key="1">
    <source>
        <dbReference type="PROSITE-ProRule" id="PRU00169"/>
    </source>
</evidence>
<dbReference type="PROSITE" id="PS50110">
    <property type="entry name" value="RESPONSE_REGULATORY"/>
    <property type="match status" value="1"/>
</dbReference>